<dbReference type="PANTHER" id="PTHR33571:SF12">
    <property type="entry name" value="BSL3053 PROTEIN"/>
    <property type="match status" value="1"/>
</dbReference>
<evidence type="ECO:0000256" key="5">
    <source>
        <dbReference type="ARBA" id="ARBA00022723"/>
    </source>
</evidence>
<keyword evidence="5" id="KW-0479">Metal-binding</keyword>
<keyword evidence="7" id="KW-0067">ATP-binding</keyword>
<protein>
    <submittedName>
        <fullName evidence="11">DNA polymerase subunit beta</fullName>
    </submittedName>
</protein>
<gene>
    <name evidence="11" type="ORF">NIES2135_26220</name>
</gene>
<dbReference type="GO" id="GO:0005524">
    <property type="term" value="F:ATP binding"/>
    <property type="evidence" value="ECO:0007669"/>
    <property type="project" value="UniProtKB-KW"/>
</dbReference>
<evidence type="ECO:0000256" key="9">
    <source>
        <dbReference type="ARBA" id="ARBA00038276"/>
    </source>
</evidence>
<dbReference type="GO" id="GO:0046872">
    <property type="term" value="F:metal ion binding"/>
    <property type="evidence" value="ECO:0007669"/>
    <property type="project" value="UniProtKB-KW"/>
</dbReference>
<keyword evidence="8" id="KW-0460">Magnesium</keyword>
<dbReference type="CDD" id="cd05403">
    <property type="entry name" value="NT_KNTase_like"/>
    <property type="match status" value="1"/>
</dbReference>
<keyword evidence="12" id="KW-1185">Reference proteome</keyword>
<evidence type="ECO:0000259" key="10">
    <source>
        <dbReference type="Pfam" id="PF01909"/>
    </source>
</evidence>
<sequence>MSVEQTIDLNRILHDRLKVSQDAIAQFCRRWKVTEFALFGSVLRDDFRVEGEDRSDIDVLVVFDQNSGWNLFDVMNMQRELEGLLDRKVDLLEKQQLKNPYRRNNILKSHRVVYAGE</sequence>
<evidence type="ECO:0000313" key="11">
    <source>
        <dbReference type="EMBL" id="BAY55798.1"/>
    </source>
</evidence>
<keyword evidence="3" id="KW-0808">Transferase</keyword>
<evidence type="ECO:0000256" key="7">
    <source>
        <dbReference type="ARBA" id="ARBA00022840"/>
    </source>
</evidence>
<dbReference type="GO" id="GO:0016779">
    <property type="term" value="F:nucleotidyltransferase activity"/>
    <property type="evidence" value="ECO:0007669"/>
    <property type="project" value="UniProtKB-KW"/>
</dbReference>
<dbReference type="Proteomes" id="UP000217895">
    <property type="component" value="Chromosome"/>
</dbReference>
<keyword evidence="2" id="KW-1277">Toxin-antitoxin system</keyword>
<proteinExistence type="inferred from homology"/>
<comment type="cofactor">
    <cofactor evidence="1">
        <name>Mg(2+)</name>
        <dbReference type="ChEBI" id="CHEBI:18420"/>
    </cofactor>
</comment>
<evidence type="ECO:0000256" key="4">
    <source>
        <dbReference type="ARBA" id="ARBA00022695"/>
    </source>
</evidence>
<dbReference type="InterPro" id="IPR052038">
    <property type="entry name" value="Type-VII_TA_antitoxin"/>
</dbReference>
<accession>A0A1Z4JGM3</accession>
<dbReference type="SUPFAM" id="SSF81301">
    <property type="entry name" value="Nucleotidyltransferase"/>
    <property type="match status" value="1"/>
</dbReference>
<dbReference type="PANTHER" id="PTHR33571">
    <property type="entry name" value="SSL8005 PROTEIN"/>
    <property type="match status" value="1"/>
</dbReference>
<keyword evidence="6" id="KW-0547">Nucleotide-binding</keyword>
<evidence type="ECO:0000313" key="12">
    <source>
        <dbReference type="Proteomes" id="UP000217895"/>
    </source>
</evidence>
<reference evidence="11 12" key="1">
    <citation type="submission" date="2017-06" db="EMBL/GenBank/DDBJ databases">
        <title>Genome sequencing of cyanobaciteial culture collection at National Institute for Environmental Studies (NIES).</title>
        <authorList>
            <person name="Hirose Y."/>
            <person name="Shimura Y."/>
            <person name="Fujisawa T."/>
            <person name="Nakamura Y."/>
            <person name="Kawachi M."/>
        </authorList>
    </citation>
    <scope>NUCLEOTIDE SEQUENCE [LARGE SCALE GENOMIC DNA]</scope>
    <source>
        <strain evidence="11 12">NIES-2135</strain>
    </source>
</reference>
<dbReference type="AlphaFoldDB" id="A0A1Z4JGM3"/>
<name>A0A1Z4JGM3_LEPBY</name>
<evidence type="ECO:0000256" key="3">
    <source>
        <dbReference type="ARBA" id="ARBA00022679"/>
    </source>
</evidence>
<evidence type="ECO:0000256" key="8">
    <source>
        <dbReference type="ARBA" id="ARBA00022842"/>
    </source>
</evidence>
<comment type="similarity">
    <text evidence="9">Belongs to the MntA antitoxin family.</text>
</comment>
<evidence type="ECO:0000256" key="6">
    <source>
        <dbReference type="ARBA" id="ARBA00022741"/>
    </source>
</evidence>
<dbReference type="InterPro" id="IPR043519">
    <property type="entry name" value="NT_sf"/>
</dbReference>
<dbReference type="Pfam" id="PF01909">
    <property type="entry name" value="NTP_transf_2"/>
    <property type="match status" value="1"/>
</dbReference>
<keyword evidence="4" id="KW-0548">Nucleotidyltransferase</keyword>
<dbReference type="EMBL" id="AP018203">
    <property type="protein sequence ID" value="BAY55798.1"/>
    <property type="molecule type" value="Genomic_DNA"/>
</dbReference>
<evidence type="ECO:0000256" key="2">
    <source>
        <dbReference type="ARBA" id="ARBA00022649"/>
    </source>
</evidence>
<evidence type="ECO:0000256" key="1">
    <source>
        <dbReference type="ARBA" id="ARBA00001946"/>
    </source>
</evidence>
<feature type="domain" description="Polymerase nucleotidyl transferase" evidence="10">
    <location>
        <begin position="26"/>
        <end position="112"/>
    </location>
</feature>
<dbReference type="InterPro" id="IPR002934">
    <property type="entry name" value="Polymerase_NTP_transf_dom"/>
</dbReference>
<dbReference type="Gene3D" id="3.30.460.10">
    <property type="entry name" value="Beta Polymerase, domain 2"/>
    <property type="match status" value="1"/>
</dbReference>
<organism evidence="11 12">
    <name type="scientific">Leptolyngbya boryana NIES-2135</name>
    <dbReference type="NCBI Taxonomy" id="1973484"/>
    <lineage>
        <taxon>Bacteria</taxon>
        <taxon>Bacillati</taxon>
        <taxon>Cyanobacteriota</taxon>
        <taxon>Cyanophyceae</taxon>
        <taxon>Leptolyngbyales</taxon>
        <taxon>Leptolyngbyaceae</taxon>
        <taxon>Leptolyngbya group</taxon>
        <taxon>Leptolyngbya</taxon>
    </lineage>
</organism>